<feature type="transmembrane region" description="Helical" evidence="1">
    <location>
        <begin position="130"/>
        <end position="146"/>
    </location>
</feature>
<accession>A0ABS3FLT8</accession>
<dbReference type="PANTHER" id="PTHR43471:SF10">
    <property type="entry name" value="SLL1107 PROTEIN"/>
    <property type="match status" value="1"/>
</dbReference>
<name>A0ABS3FLT8_9CYAN</name>
<dbReference type="PANTHER" id="PTHR43471">
    <property type="entry name" value="ABC TRANSPORTER PERMEASE"/>
    <property type="match status" value="1"/>
</dbReference>
<feature type="transmembrane region" description="Helical" evidence="1">
    <location>
        <begin position="230"/>
        <end position="252"/>
    </location>
</feature>
<keyword evidence="1" id="KW-1133">Transmembrane helix</keyword>
<keyword evidence="3" id="KW-1185">Reference proteome</keyword>
<dbReference type="Proteomes" id="UP000664844">
    <property type="component" value="Unassembled WGS sequence"/>
</dbReference>
<proteinExistence type="predicted"/>
<reference evidence="2 3" key="1">
    <citation type="submission" date="2021-03" db="EMBL/GenBank/DDBJ databases">
        <title>Metabolic Capacity of the Antarctic Cyanobacterium Phormidium pseudopriestleyi that Sustains Oxygenic Photosynthesis in the Presence of Hydrogen Sulfide.</title>
        <authorList>
            <person name="Lumian J.E."/>
            <person name="Jungblut A.D."/>
            <person name="Dillon M.L."/>
            <person name="Hawes I."/>
            <person name="Doran P.T."/>
            <person name="Mackey T.J."/>
            <person name="Dick G.J."/>
            <person name="Grettenberger C.L."/>
            <person name="Sumner D.Y."/>
        </authorList>
    </citation>
    <scope>NUCLEOTIDE SEQUENCE [LARGE SCALE GENOMIC DNA]</scope>
    <source>
        <strain evidence="2 3">FRX01</strain>
    </source>
</reference>
<feature type="transmembrane region" description="Helical" evidence="1">
    <location>
        <begin position="51"/>
        <end position="73"/>
    </location>
</feature>
<dbReference type="RefSeq" id="WP_207086199.1">
    <property type="nucleotide sequence ID" value="NZ_JAFLQW010000015.1"/>
</dbReference>
<sequence>MNPGRTLAIANNVFWEVIRDRVLYFIIVFGLFFIGAMRLVPEYAVLTEDKIILDLGIAAIAILGLIVAAFVGTAPIQNEIENRTVLVLLAKPISRAEFIVGKHLGLCAVLAVLITVTMALYLGLMSLSQIDYPLLSLLVAAFYLFLELSLLTAVAIALSVFTSSLLATLLTFAVYAMGHLSEDIVTAGELSGNSTVEAITRGLYLILPDLSRLDLKNQAVYGILPDTVTLLLNFIYALFYIVLLLAIANLIFSRREF</sequence>
<feature type="transmembrane region" description="Helical" evidence="1">
    <location>
        <begin position="153"/>
        <end position="176"/>
    </location>
</feature>
<feature type="transmembrane region" description="Helical" evidence="1">
    <location>
        <begin position="104"/>
        <end position="124"/>
    </location>
</feature>
<keyword evidence="1" id="KW-0812">Transmembrane</keyword>
<dbReference type="EMBL" id="JAFLQW010000015">
    <property type="protein sequence ID" value="MBO0347621.1"/>
    <property type="molecule type" value="Genomic_DNA"/>
</dbReference>
<evidence type="ECO:0000313" key="3">
    <source>
        <dbReference type="Proteomes" id="UP000664844"/>
    </source>
</evidence>
<evidence type="ECO:0000313" key="2">
    <source>
        <dbReference type="EMBL" id="MBO0347621.1"/>
    </source>
</evidence>
<keyword evidence="1" id="KW-0472">Membrane</keyword>
<organism evidence="2 3">
    <name type="scientific">Phormidium pseudopriestleyi FRX01</name>
    <dbReference type="NCBI Taxonomy" id="1759528"/>
    <lineage>
        <taxon>Bacteria</taxon>
        <taxon>Bacillati</taxon>
        <taxon>Cyanobacteriota</taxon>
        <taxon>Cyanophyceae</taxon>
        <taxon>Oscillatoriophycideae</taxon>
        <taxon>Oscillatoriales</taxon>
        <taxon>Oscillatoriaceae</taxon>
        <taxon>Phormidium</taxon>
    </lineage>
</organism>
<evidence type="ECO:0000256" key="1">
    <source>
        <dbReference type="SAM" id="Phobius"/>
    </source>
</evidence>
<feature type="transmembrane region" description="Helical" evidence="1">
    <location>
        <begin position="21"/>
        <end position="39"/>
    </location>
</feature>
<gene>
    <name evidence="2" type="ORF">J0895_00550</name>
</gene>
<dbReference type="Pfam" id="PF12679">
    <property type="entry name" value="ABC2_membrane_2"/>
    <property type="match status" value="1"/>
</dbReference>
<protein>
    <submittedName>
        <fullName evidence="2">ABC transporter permease</fullName>
    </submittedName>
</protein>
<comment type="caution">
    <text evidence="2">The sequence shown here is derived from an EMBL/GenBank/DDBJ whole genome shotgun (WGS) entry which is preliminary data.</text>
</comment>